<evidence type="ECO:0000256" key="3">
    <source>
        <dbReference type="ARBA" id="ARBA00022598"/>
    </source>
</evidence>
<evidence type="ECO:0000256" key="2">
    <source>
        <dbReference type="ARBA" id="ARBA00012727"/>
    </source>
</evidence>
<dbReference type="PANTHER" id="PTHR45674">
    <property type="entry name" value="DNA LIGASE 1/3 FAMILY MEMBER"/>
    <property type="match status" value="1"/>
</dbReference>
<comment type="similarity">
    <text evidence="1">Belongs to the ATP-dependent DNA ligase family.</text>
</comment>
<accession>A0A8J3QPB2</accession>
<feature type="domain" description="ATP-dependent DNA ligase family profile" evidence="6">
    <location>
        <begin position="122"/>
        <end position="242"/>
    </location>
</feature>
<organism evidence="7 8">
    <name type="scientific">Rugosimonospora africana</name>
    <dbReference type="NCBI Taxonomy" id="556532"/>
    <lineage>
        <taxon>Bacteria</taxon>
        <taxon>Bacillati</taxon>
        <taxon>Actinomycetota</taxon>
        <taxon>Actinomycetes</taxon>
        <taxon>Micromonosporales</taxon>
        <taxon>Micromonosporaceae</taxon>
        <taxon>Rugosimonospora</taxon>
    </lineage>
</organism>
<dbReference type="PROSITE" id="PS00697">
    <property type="entry name" value="DNA_LIGASE_A1"/>
    <property type="match status" value="1"/>
</dbReference>
<evidence type="ECO:0000313" key="7">
    <source>
        <dbReference type="EMBL" id="GIH14534.1"/>
    </source>
</evidence>
<proteinExistence type="inferred from homology"/>
<evidence type="ECO:0000313" key="8">
    <source>
        <dbReference type="Proteomes" id="UP000642748"/>
    </source>
</evidence>
<dbReference type="GO" id="GO:0006310">
    <property type="term" value="P:DNA recombination"/>
    <property type="evidence" value="ECO:0007669"/>
    <property type="project" value="InterPro"/>
</dbReference>
<dbReference type="Gene3D" id="3.30.1490.70">
    <property type="match status" value="1"/>
</dbReference>
<sequence>MIGASAPVPWSGMGAGSLPLIRPMLATLGEVPDPPGWGYEFKWDGVRAVVYLDAGKLRVASRNDRDVTPSYPELRTLLGRFPKRRVVFDGEILALDDRGVPSFSLLQQRMHVQAPSAGLLARVPVRLYLFDVLHLGGRPVLDEPYEWRREQLAELGLDDGVATTPPYWADDAGRDLLRAAADLGLEGVVAKRLDSAYRPGARSRAWIKTPLNTTVEVVIAGWKAGGGRRQGMIGSLLLGAYDRAGTLAFVGHVGTGFTGEMLRDLAGALRPLHRSSSPFAEQVPREHARDAHWVEPRLVGEVAYRTLTPDGRLRHPSWRGLRPDREPGEARRDLLR</sequence>
<evidence type="ECO:0000259" key="6">
    <source>
        <dbReference type="PROSITE" id="PS50160"/>
    </source>
</evidence>
<protein>
    <recommendedName>
        <fullName evidence="2">DNA ligase (ATP)</fullName>
        <ecNumber evidence="2">6.5.1.1</ecNumber>
    </recommendedName>
</protein>
<dbReference type="Pfam" id="PF01068">
    <property type="entry name" value="DNA_ligase_A_M"/>
    <property type="match status" value="1"/>
</dbReference>
<dbReference type="CDD" id="cd07971">
    <property type="entry name" value="OBF_DNA_ligase_LigD"/>
    <property type="match status" value="1"/>
</dbReference>
<dbReference type="InterPro" id="IPR012309">
    <property type="entry name" value="DNA_ligase_ATP-dep_C"/>
</dbReference>
<dbReference type="EC" id="6.5.1.1" evidence="2"/>
<dbReference type="CDD" id="cd07906">
    <property type="entry name" value="Adenylation_DNA_ligase_LigD_LigC"/>
    <property type="match status" value="1"/>
</dbReference>
<dbReference type="GO" id="GO:0003910">
    <property type="term" value="F:DNA ligase (ATP) activity"/>
    <property type="evidence" value="ECO:0007669"/>
    <property type="project" value="UniProtKB-EC"/>
</dbReference>
<dbReference type="Proteomes" id="UP000642748">
    <property type="component" value="Unassembled WGS sequence"/>
</dbReference>
<dbReference type="InterPro" id="IPR014146">
    <property type="entry name" value="LigD_ligase_dom"/>
</dbReference>
<dbReference type="NCBIfam" id="TIGR02779">
    <property type="entry name" value="NHEJ_ligase_lig"/>
    <property type="match status" value="1"/>
</dbReference>
<feature type="region of interest" description="Disordered" evidence="5">
    <location>
        <begin position="314"/>
        <end position="336"/>
    </location>
</feature>
<feature type="compositionally biased region" description="Basic and acidic residues" evidence="5">
    <location>
        <begin position="321"/>
        <end position="336"/>
    </location>
</feature>
<dbReference type="InterPro" id="IPR050191">
    <property type="entry name" value="ATP-dep_DNA_ligase"/>
</dbReference>
<dbReference type="PANTHER" id="PTHR45674:SF4">
    <property type="entry name" value="DNA LIGASE 1"/>
    <property type="match status" value="1"/>
</dbReference>
<dbReference type="SUPFAM" id="SSF50249">
    <property type="entry name" value="Nucleic acid-binding proteins"/>
    <property type="match status" value="1"/>
</dbReference>
<reference evidence="7" key="1">
    <citation type="submission" date="2021-01" db="EMBL/GenBank/DDBJ databases">
        <title>Whole genome shotgun sequence of Rugosimonospora africana NBRC 104875.</title>
        <authorList>
            <person name="Komaki H."/>
            <person name="Tamura T."/>
        </authorList>
    </citation>
    <scope>NUCLEOTIDE SEQUENCE</scope>
    <source>
        <strain evidence="7">NBRC 104875</strain>
    </source>
</reference>
<name>A0A8J3QPB2_9ACTN</name>
<dbReference type="InterPro" id="IPR012310">
    <property type="entry name" value="DNA_ligase_ATP-dep_cent"/>
</dbReference>
<dbReference type="InterPro" id="IPR016059">
    <property type="entry name" value="DNA_ligase_ATP-dep_CS"/>
</dbReference>
<dbReference type="Pfam" id="PF04679">
    <property type="entry name" value="DNA_ligase_A_C"/>
    <property type="match status" value="1"/>
</dbReference>
<keyword evidence="8" id="KW-1185">Reference proteome</keyword>
<dbReference type="Gene3D" id="2.40.50.140">
    <property type="entry name" value="Nucleic acid-binding proteins"/>
    <property type="match status" value="1"/>
</dbReference>
<evidence type="ECO:0000256" key="4">
    <source>
        <dbReference type="ARBA" id="ARBA00034003"/>
    </source>
</evidence>
<dbReference type="GO" id="GO:0005524">
    <property type="term" value="F:ATP binding"/>
    <property type="evidence" value="ECO:0007669"/>
    <property type="project" value="InterPro"/>
</dbReference>
<comment type="caution">
    <text evidence="7">The sequence shown here is derived from an EMBL/GenBank/DDBJ whole genome shotgun (WGS) entry which is preliminary data.</text>
</comment>
<dbReference type="EMBL" id="BONZ01000026">
    <property type="protein sequence ID" value="GIH14534.1"/>
    <property type="molecule type" value="Genomic_DNA"/>
</dbReference>
<evidence type="ECO:0000256" key="1">
    <source>
        <dbReference type="ARBA" id="ARBA00007572"/>
    </source>
</evidence>
<keyword evidence="3 7" id="KW-0436">Ligase</keyword>
<dbReference type="PROSITE" id="PS50160">
    <property type="entry name" value="DNA_LIGASE_A3"/>
    <property type="match status" value="1"/>
</dbReference>
<dbReference type="Gene3D" id="3.30.470.30">
    <property type="entry name" value="DNA ligase/mRNA capping enzyme"/>
    <property type="match status" value="1"/>
</dbReference>
<dbReference type="AlphaFoldDB" id="A0A8J3QPB2"/>
<evidence type="ECO:0000256" key="5">
    <source>
        <dbReference type="SAM" id="MobiDB-lite"/>
    </source>
</evidence>
<dbReference type="InterPro" id="IPR012340">
    <property type="entry name" value="NA-bd_OB-fold"/>
</dbReference>
<dbReference type="GO" id="GO:0006281">
    <property type="term" value="P:DNA repair"/>
    <property type="evidence" value="ECO:0007669"/>
    <property type="project" value="InterPro"/>
</dbReference>
<comment type="catalytic activity">
    <reaction evidence="4">
        <text>ATP + (deoxyribonucleotide)n-3'-hydroxyl + 5'-phospho-(deoxyribonucleotide)m = (deoxyribonucleotide)n+m + AMP + diphosphate.</text>
        <dbReference type="EC" id="6.5.1.1"/>
    </reaction>
</comment>
<gene>
    <name evidence="7" type="ORF">Raf01_27060</name>
</gene>
<dbReference type="SUPFAM" id="SSF56091">
    <property type="entry name" value="DNA ligase/mRNA capping enzyme, catalytic domain"/>
    <property type="match status" value="1"/>
</dbReference>